<dbReference type="AlphaFoldDB" id="D3LVI8"/>
<dbReference type="Proteomes" id="UP000003242">
    <property type="component" value="Unassembled WGS sequence"/>
</dbReference>
<evidence type="ECO:0000313" key="2">
    <source>
        <dbReference type="Proteomes" id="UP000003242"/>
    </source>
</evidence>
<organism evidence="1 2">
    <name type="scientific">Megasphaera lornae</name>
    <dbReference type="NCBI Taxonomy" id="1000568"/>
    <lineage>
        <taxon>Bacteria</taxon>
        <taxon>Bacillati</taxon>
        <taxon>Bacillota</taxon>
        <taxon>Negativicutes</taxon>
        <taxon>Veillonellales</taxon>
        <taxon>Veillonellaceae</taxon>
        <taxon>Megasphaera</taxon>
    </lineage>
</organism>
<name>D3LVI8_9FIRM</name>
<sequence length="78" mass="9365">MYIKGKEEIKKELNRMMTDMKIHGVIMLIQDVANMNYSDISSEKIKQYKKLYMLAEELKCALFDEVYTDEDFKKEEDE</sequence>
<dbReference type="EMBL" id="ADGP01000020">
    <property type="protein sequence ID" value="EFD93915.1"/>
    <property type="molecule type" value="Genomic_DNA"/>
</dbReference>
<comment type="caution">
    <text evidence="1">The sequence shown here is derived from an EMBL/GenBank/DDBJ whole genome shotgun (WGS) entry which is preliminary data.</text>
</comment>
<protein>
    <submittedName>
        <fullName evidence="1">Uncharacterized protein</fullName>
    </submittedName>
</protein>
<evidence type="ECO:0000313" key="1">
    <source>
        <dbReference type="EMBL" id="EFD93915.1"/>
    </source>
</evidence>
<dbReference type="RefSeq" id="WP_009369849.1">
    <property type="nucleotide sequence ID" value="NZ_ADGP01000020.1"/>
</dbReference>
<reference evidence="2" key="1">
    <citation type="submission" date="2009-12" db="EMBL/GenBank/DDBJ databases">
        <title>Sequence of Clostridiales genomosp. BVAB3 str. UPII9-5.</title>
        <authorList>
            <person name="Madupu R."/>
            <person name="Durkin A.S."/>
            <person name="Torralba M."/>
            <person name="Methe B."/>
            <person name="Sutton G.G."/>
            <person name="Strausberg R.L."/>
            <person name="Nelson K.E."/>
        </authorList>
    </citation>
    <scope>NUCLEOTIDE SEQUENCE [LARGE SCALE GENOMIC DNA]</scope>
    <source>
        <strain evidence="2">28L</strain>
    </source>
</reference>
<gene>
    <name evidence="1" type="ORF">HMPREF0889_0312</name>
</gene>
<proteinExistence type="predicted"/>
<dbReference type="STRING" id="699218.HMPREF0889_0312"/>
<accession>D3LVI8</accession>